<feature type="compositionally biased region" description="Pro residues" evidence="11">
    <location>
        <begin position="152"/>
        <end position="162"/>
    </location>
</feature>
<evidence type="ECO:0000256" key="4">
    <source>
        <dbReference type="ARBA" id="ARBA00022824"/>
    </source>
</evidence>
<reference evidence="14 15" key="1">
    <citation type="submission" date="2024-06" db="EMBL/GenBank/DDBJ databases">
        <authorList>
            <person name="Pan Q."/>
            <person name="Wen M."/>
            <person name="Jouanno E."/>
            <person name="Zahm M."/>
            <person name="Klopp C."/>
            <person name="Cabau C."/>
            <person name="Louis A."/>
            <person name="Berthelot C."/>
            <person name="Parey E."/>
            <person name="Roest Crollius H."/>
            <person name="Montfort J."/>
            <person name="Robinson-Rechavi M."/>
            <person name="Bouchez O."/>
            <person name="Lampietro C."/>
            <person name="Lopez Roques C."/>
            <person name="Donnadieu C."/>
            <person name="Postlethwait J."/>
            <person name="Bobe J."/>
            <person name="Verreycken H."/>
            <person name="Guiguen Y."/>
        </authorList>
    </citation>
    <scope>NUCLEOTIDE SEQUENCE [LARGE SCALE GENOMIC DNA]</scope>
    <source>
        <strain evidence="14">Up_M1</strain>
        <tissue evidence="14">Testis</tissue>
    </source>
</reference>
<feature type="region of interest" description="Disordered" evidence="11">
    <location>
        <begin position="1227"/>
        <end position="1254"/>
    </location>
</feature>
<keyword evidence="15" id="KW-1185">Reference proteome</keyword>
<feature type="region of interest" description="Disordered" evidence="11">
    <location>
        <begin position="479"/>
        <end position="505"/>
    </location>
</feature>
<feature type="compositionally biased region" description="Basic and acidic residues" evidence="11">
    <location>
        <begin position="102"/>
        <end position="133"/>
    </location>
</feature>
<dbReference type="GO" id="GO:0005789">
    <property type="term" value="C:endoplasmic reticulum membrane"/>
    <property type="evidence" value="ECO:0007669"/>
    <property type="project" value="UniProtKB-SubCell"/>
</dbReference>
<feature type="region of interest" description="Disordered" evidence="11">
    <location>
        <begin position="565"/>
        <end position="760"/>
    </location>
</feature>
<evidence type="ECO:0000256" key="8">
    <source>
        <dbReference type="ARBA" id="ARBA00046288"/>
    </source>
</evidence>
<dbReference type="FunFam" id="2.60.120.260:FF:000099">
    <property type="entry name" value="Uncharacterized protein, isoform C"/>
    <property type="match status" value="1"/>
</dbReference>
<evidence type="ECO:0000256" key="3">
    <source>
        <dbReference type="ARBA" id="ARBA00022729"/>
    </source>
</evidence>
<feature type="chain" id="PRO_5044797131" description="SUN domain-containing protein" evidence="12">
    <location>
        <begin position="24"/>
        <end position="1386"/>
    </location>
</feature>
<evidence type="ECO:0000256" key="6">
    <source>
        <dbReference type="ARBA" id="ARBA00023136"/>
    </source>
</evidence>
<feature type="region of interest" description="Disordered" evidence="11">
    <location>
        <begin position="783"/>
        <end position="940"/>
    </location>
</feature>
<dbReference type="PANTHER" id="PTHR12953">
    <property type="entry name" value="MEMBRANE PROTEIN CH1 RELATED"/>
    <property type="match status" value="1"/>
</dbReference>
<keyword evidence="5" id="KW-1133">Transmembrane helix</keyword>
<proteinExistence type="inferred from homology"/>
<feature type="compositionally biased region" description="Low complexity" evidence="11">
    <location>
        <begin position="643"/>
        <end position="654"/>
    </location>
</feature>
<feature type="compositionally biased region" description="Low complexity" evidence="11">
    <location>
        <begin position="614"/>
        <end position="626"/>
    </location>
</feature>
<evidence type="ECO:0000256" key="7">
    <source>
        <dbReference type="ARBA" id="ARBA00023180"/>
    </source>
</evidence>
<feature type="region of interest" description="Disordered" evidence="11">
    <location>
        <begin position="39"/>
        <end position="198"/>
    </location>
</feature>
<comment type="similarity">
    <text evidence="9">Belongs to the SLP1 family.</text>
</comment>
<dbReference type="PROSITE" id="PS51469">
    <property type="entry name" value="SUN"/>
    <property type="match status" value="1"/>
</dbReference>
<feature type="signal peptide" evidence="12">
    <location>
        <begin position="1"/>
        <end position="23"/>
    </location>
</feature>
<feature type="compositionally biased region" description="Polar residues" evidence="11">
    <location>
        <begin position="578"/>
        <end position="592"/>
    </location>
</feature>
<dbReference type="InterPro" id="IPR012919">
    <property type="entry name" value="SUN_dom"/>
</dbReference>
<keyword evidence="2" id="KW-0812">Transmembrane</keyword>
<evidence type="ECO:0000256" key="1">
    <source>
        <dbReference type="ARBA" id="ARBA00004389"/>
    </source>
</evidence>
<evidence type="ECO:0000256" key="5">
    <source>
        <dbReference type="ARBA" id="ARBA00022989"/>
    </source>
</evidence>
<feature type="region of interest" description="Disordered" evidence="11">
    <location>
        <begin position="1320"/>
        <end position="1343"/>
    </location>
</feature>
<keyword evidence="7" id="KW-0325">Glycoprotein</keyword>
<feature type="region of interest" description="Disordered" evidence="11">
    <location>
        <begin position="1266"/>
        <end position="1301"/>
    </location>
</feature>
<feature type="domain" description="SUN" evidence="13">
    <location>
        <begin position="305"/>
        <end position="470"/>
    </location>
</feature>
<comment type="subcellular location">
    <subcellularLocation>
        <location evidence="8">Endomembrane system</location>
        <topology evidence="8">Single-pass type I membrane protein</topology>
    </subcellularLocation>
    <subcellularLocation>
        <location evidence="1">Endoplasmic reticulum membrane</location>
        <topology evidence="1">Single-pass membrane protein</topology>
    </subcellularLocation>
</comment>
<dbReference type="Gene3D" id="2.60.120.260">
    <property type="entry name" value="Galactose-binding domain-like"/>
    <property type="match status" value="1"/>
</dbReference>
<name>A0ABD0W6R0_UMBPY</name>
<protein>
    <recommendedName>
        <fullName evidence="13">SUN domain-containing protein</fullName>
    </recommendedName>
</protein>
<keyword evidence="4" id="KW-0256">Endoplasmic reticulum</keyword>
<feature type="compositionally biased region" description="Acidic residues" evidence="11">
    <location>
        <begin position="726"/>
        <end position="736"/>
    </location>
</feature>
<keyword evidence="3 12" id="KW-0732">Signal</keyword>
<organism evidence="14 15">
    <name type="scientific">Umbra pygmaea</name>
    <name type="common">Eastern mudminnow</name>
    <dbReference type="NCBI Taxonomy" id="75934"/>
    <lineage>
        <taxon>Eukaryota</taxon>
        <taxon>Metazoa</taxon>
        <taxon>Chordata</taxon>
        <taxon>Craniata</taxon>
        <taxon>Vertebrata</taxon>
        <taxon>Euteleostomi</taxon>
        <taxon>Actinopterygii</taxon>
        <taxon>Neopterygii</taxon>
        <taxon>Teleostei</taxon>
        <taxon>Protacanthopterygii</taxon>
        <taxon>Esociformes</taxon>
        <taxon>Umbridae</taxon>
        <taxon>Umbra</taxon>
    </lineage>
</organism>
<feature type="compositionally biased region" description="Polar residues" evidence="11">
    <location>
        <begin position="64"/>
        <end position="82"/>
    </location>
</feature>
<dbReference type="EMBL" id="JAGEUA010000009">
    <property type="protein sequence ID" value="KAL0966271.1"/>
    <property type="molecule type" value="Genomic_DNA"/>
</dbReference>
<accession>A0ABD0W6R0</accession>
<evidence type="ECO:0000256" key="10">
    <source>
        <dbReference type="ARBA" id="ARBA00064635"/>
    </source>
</evidence>
<feature type="compositionally biased region" description="Low complexity" evidence="11">
    <location>
        <begin position="866"/>
        <end position="884"/>
    </location>
</feature>
<evidence type="ECO:0000313" key="14">
    <source>
        <dbReference type="EMBL" id="KAL0966271.1"/>
    </source>
</evidence>
<evidence type="ECO:0000256" key="12">
    <source>
        <dbReference type="SAM" id="SignalP"/>
    </source>
</evidence>
<evidence type="ECO:0000259" key="13">
    <source>
        <dbReference type="PROSITE" id="PS51469"/>
    </source>
</evidence>
<dbReference type="PANTHER" id="PTHR12953:SF0">
    <property type="entry name" value="SUN DOMAIN-CONTAINING OSSIFICATION FACTOR"/>
    <property type="match status" value="1"/>
</dbReference>
<dbReference type="Proteomes" id="UP001557470">
    <property type="component" value="Unassembled WGS sequence"/>
</dbReference>
<evidence type="ECO:0000313" key="15">
    <source>
        <dbReference type="Proteomes" id="UP001557470"/>
    </source>
</evidence>
<feature type="compositionally biased region" description="Low complexity" evidence="11">
    <location>
        <begin position="664"/>
        <end position="676"/>
    </location>
</feature>
<keyword evidence="6" id="KW-0472">Membrane</keyword>
<feature type="region of interest" description="Disordered" evidence="11">
    <location>
        <begin position="233"/>
        <end position="260"/>
    </location>
</feature>
<feature type="region of interest" description="Disordered" evidence="11">
    <location>
        <begin position="998"/>
        <end position="1039"/>
    </location>
</feature>
<feature type="compositionally biased region" description="Polar residues" evidence="11">
    <location>
        <begin position="747"/>
        <end position="760"/>
    </location>
</feature>
<feature type="compositionally biased region" description="Polar residues" evidence="11">
    <location>
        <begin position="39"/>
        <end position="51"/>
    </location>
</feature>
<gene>
    <name evidence="14" type="ORF">UPYG_G00293210</name>
</gene>
<evidence type="ECO:0000256" key="11">
    <source>
        <dbReference type="SAM" id="MobiDB-lite"/>
    </source>
</evidence>
<feature type="compositionally biased region" description="Polar residues" evidence="11">
    <location>
        <begin position="244"/>
        <end position="260"/>
    </location>
</feature>
<feature type="compositionally biased region" description="Polar residues" evidence="11">
    <location>
        <begin position="797"/>
        <end position="825"/>
    </location>
</feature>
<dbReference type="Pfam" id="PF07738">
    <property type="entry name" value="Sad1_UNC"/>
    <property type="match status" value="1"/>
</dbReference>
<comment type="caution">
    <text evidence="14">The sequence shown here is derived from an EMBL/GenBank/DDBJ whole genome shotgun (WGS) entry which is preliminary data.</text>
</comment>
<evidence type="ECO:0000256" key="9">
    <source>
        <dbReference type="ARBA" id="ARBA00061226"/>
    </source>
</evidence>
<sequence>MMKTVWRVVSVCLVLLLCSWCRAKYAGCTEQLLDVQSLPSQDSSPQEQPGDQSHHKGVQGEQGSGSIQPLSEDQGGSQQQELGLTDDQEVEVVTIDPEVEDSEHVQTSHLEDSVAEKEPEGRHEPESDPHAAEPEVEPEDEHLQATQEEQPTAPPEHSPPLTAPELVPFHLSSTPSSVSSGAGETVSHVPMSDPSDADLAMADCEAGETNPFDSALPSLPVVLENTSNVLGKGTKTDIDPPLSQAGQSSAGPAQGINASNMNQGVSSQIATEIEPRVANKDAEDIPTFDEWKKKQMEVEKEKTQASHTSTTSGSNTVKKVQKNFNNYASVECGAKVLGSNPEAKSTSAILMESMDHYMLNPCSNKIWFIIELCDPIQVKQLDIANFELFSSTPKDFLVSISDRFPTNKWVKLGTFHARDERTVQTFPLDEQLYAKYVKMFTKYIKVELLSHHGSEHFCPLSLLRVFGTSMVEEYEEIADPLDRPDDQEDDLDDSPGYVSTGEKDANNLIGSATDVILNMVNNIKVNVLGGGPGEGNFSGLAENITSNPDTNSTISTLIDIVETEQPQVPEHTDDATKENPNPETSTSDTATTEVPDPKSPTVDTATMEDPNTEPPTADTATTENPNMEPLTADTATTENPNMEPTTADTATTEDPNMEPPTADTTTTENPNMEPPTADTATTENPNMEPLTADTTTTKEGKPENLTEEALVFPPKGEEIQPIVTMLEEEEEDEEDEERRGRDEHTGLLQTESLDSCSPSSFPACTCPASFQGHLLHQCPVQRKCANQEREIEPPSVLETTPPSQQLTVSPKDTQNLQEPHLQTLQLKEKEPNPARTADPPLHLPWLDTDPVRTEAEPSTELPILEPSQTSTLPSSTNTPSAATLIVDLPPQTSSKHLAPEAESSKTEEKEKTSWPAPTISTSTSGPVEQIWGAPTEEPEPQPTLVFQIQQMVDPLPDLIQPDQQPPAPSVATVIPTELFDKEPKGEAELVEDILEQPLSRPASSLTPPPSPSSLDYYAELHPPAEPGNGNPMHGSTSQKESVFMRLNNRIKALEMNMSLSGRYLEQLSQRYRRQMEEMQRAFNKTIIKLQNTSTMAEEQDQRQTESIQVLQGQLEDVTQLVLNLSVRVSQLQSQVSDWQSYLLLCVALCVLLCVLVCVQHYRSSVIDPPAPQPPVPKSYSYCCPQRRSSEYEDMSLKRTASYPLLHSDSFQLHPTTEGPELLHYAETQNIPPANKKKKRSKTKSVEPVKSTSLCAPLPSNGMPVCNGSCPGGTTDPNPATRPPSHPALRDPSSEGSSDGSCQLDEPSFCGLAAASCTRLCDSLPQPNSRPRKSSSKRRRSKPACGVVDLLPAPQKHRHTITPSIPVLQHLVGPKELAAGTLGVTAL</sequence>
<feature type="compositionally biased region" description="Basic residues" evidence="11">
    <location>
        <begin position="1329"/>
        <end position="1341"/>
    </location>
</feature>
<comment type="subunit">
    <text evidence="10">Interacts with EMP65.</text>
</comment>
<feature type="compositionally biased region" description="Polar residues" evidence="11">
    <location>
        <begin position="633"/>
        <end position="642"/>
    </location>
</feature>
<feature type="compositionally biased region" description="Acidic residues" evidence="11">
    <location>
        <begin position="479"/>
        <end position="493"/>
    </location>
</feature>
<feature type="compositionally biased region" description="Basic and acidic residues" evidence="11">
    <location>
        <begin position="897"/>
        <end position="912"/>
    </location>
</feature>
<dbReference type="InterPro" id="IPR045120">
    <property type="entry name" value="Suco/Slp1-like"/>
</dbReference>
<evidence type="ECO:0000256" key="2">
    <source>
        <dbReference type="ARBA" id="ARBA00022692"/>
    </source>
</evidence>